<evidence type="ECO:0000256" key="3">
    <source>
        <dbReference type="ARBA" id="ARBA00022448"/>
    </source>
</evidence>
<keyword evidence="8 9" id="KW-0472">Membrane</keyword>
<dbReference type="Proteomes" id="UP000199355">
    <property type="component" value="Unassembled WGS sequence"/>
</dbReference>
<feature type="domain" description="ABC transmembrane type-1" evidence="10">
    <location>
        <begin position="18"/>
        <end position="206"/>
    </location>
</feature>
<feature type="transmembrane region" description="Helical" evidence="9">
    <location>
        <begin position="20"/>
        <end position="40"/>
    </location>
</feature>
<evidence type="ECO:0000256" key="2">
    <source>
        <dbReference type="ARBA" id="ARBA00010072"/>
    </source>
</evidence>
<dbReference type="NCBIfam" id="TIGR01726">
    <property type="entry name" value="HEQRo_perm_3TM"/>
    <property type="match status" value="1"/>
</dbReference>
<sequence length="213" mass="23279">MNTLTFILSIFPDLLRGAVTSVLVSAAAILLGVALGIMVCQMRRSRVRGVCWTAGVYISFLRGIPVLVLLLLLFYLPSSFNWELPSLLAAVLALGLNTSAFQAEIYRGGFNSIPVGQIEAAKTLGLSRMRILTRIQLPQVLSLTWPELVNECFILFKNSSLISVIGVTELMRRSEQLVSVTYRPVEVYLGAACCYLAVCLVIARLGARLKGRG</sequence>
<dbReference type="GO" id="GO:0006865">
    <property type="term" value="P:amino acid transport"/>
    <property type="evidence" value="ECO:0007669"/>
    <property type="project" value="UniProtKB-KW"/>
</dbReference>
<evidence type="ECO:0000256" key="8">
    <source>
        <dbReference type="ARBA" id="ARBA00023136"/>
    </source>
</evidence>
<dbReference type="PANTHER" id="PTHR30614">
    <property type="entry name" value="MEMBRANE COMPONENT OF AMINO ACID ABC TRANSPORTER"/>
    <property type="match status" value="1"/>
</dbReference>
<reference evidence="12" key="1">
    <citation type="submission" date="2016-10" db="EMBL/GenBank/DDBJ databases">
        <authorList>
            <person name="Varghese N."/>
            <person name="Submissions S."/>
        </authorList>
    </citation>
    <scope>NUCLEOTIDE SEQUENCE [LARGE SCALE GENOMIC DNA]</scope>
    <source>
        <strain evidence="12">KHC7</strain>
    </source>
</reference>
<keyword evidence="12" id="KW-1185">Reference proteome</keyword>
<dbReference type="PROSITE" id="PS50928">
    <property type="entry name" value="ABC_TM1"/>
    <property type="match status" value="1"/>
</dbReference>
<dbReference type="GO" id="GO:0043190">
    <property type="term" value="C:ATP-binding cassette (ABC) transporter complex"/>
    <property type="evidence" value="ECO:0007669"/>
    <property type="project" value="InterPro"/>
</dbReference>
<keyword evidence="3 9" id="KW-0813">Transport</keyword>
<dbReference type="InterPro" id="IPR043429">
    <property type="entry name" value="ArtM/GltK/GlnP/TcyL/YhdX-like"/>
</dbReference>
<keyword evidence="4" id="KW-1003">Cell membrane</keyword>
<dbReference type="PANTHER" id="PTHR30614:SF0">
    <property type="entry name" value="L-CYSTINE TRANSPORT SYSTEM PERMEASE PROTEIN TCYL"/>
    <property type="match status" value="1"/>
</dbReference>
<dbReference type="InterPro" id="IPR000515">
    <property type="entry name" value="MetI-like"/>
</dbReference>
<dbReference type="InterPro" id="IPR035906">
    <property type="entry name" value="MetI-like_sf"/>
</dbReference>
<keyword evidence="6" id="KW-0029">Amino-acid transport</keyword>
<evidence type="ECO:0000256" key="7">
    <source>
        <dbReference type="ARBA" id="ARBA00022989"/>
    </source>
</evidence>
<evidence type="ECO:0000256" key="4">
    <source>
        <dbReference type="ARBA" id="ARBA00022475"/>
    </source>
</evidence>
<feature type="transmembrane region" description="Helical" evidence="9">
    <location>
        <begin position="187"/>
        <end position="207"/>
    </location>
</feature>
<organism evidence="11 12">
    <name type="scientific">Desulfovibrio legallii</name>
    <dbReference type="NCBI Taxonomy" id="571438"/>
    <lineage>
        <taxon>Bacteria</taxon>
        <taxon>Pseudomonadati</taxon>
        <taxon>Thermodesulfobacteriota</taxon>
        <taxon>Desulfovibrionia</taxon>
        <taxon>Desulfovibrionales</taxon>
        <taxon>Desulfovibrionaceae</taxon>
        <taxon>Desulfovibrio</taxon>
    </lineage>
</organism>
<dbReference type="OrthoDB" id="3181282at2"/>
<feature type="transmembrane region" description="Helical" evidence="9">
    <location>
        <begin position="52"/>
        <end position="76"/>
    </location>
</feature>
<dbReference type="Gene3D" id="1.10.3720.10">
    <property type="entry name" value="MetI-like"/>
    <property type="match status" value="1"/>
</dbReference>
<dbReference type="Pfam" id="PF00528">
    <property type="entry name" value="BPD_transp_1"/>
    <property type="match status" value="1"/>
</dbReference>
<dbReference type="GO" id="GO:0022857">
    <property type="term" value="F:transmembrane transporter activity"/>
    <property type="evidence" value="ECO:0007669"/>
    <property type="project" value="InterPro"/>
</dbReference>
<proteinExistence type="inferred from homology"/>
<dbReference type="STRING" id="571438.SAMN05192586_12423"/>
<evidence type="ECO:0000259" key="10">
    <source>
        <dbReference type="PROSITE" id="PS50928"/>
    </source>
</evidence>
<evidence type="ECO:0000256" key="5">
    <source>
        <dbReference type="ARBA" id="ARBA00022692"/>
    </source>
</evidence>
<dbReference type="EMBL" id="FNBX01000024">
    <property type="protein sequence ID" value="SDG02417.1"/>
    <property type="molecule type" value="Genomic_DNA"/>
</dbReference>
<dbReference type="AlphaFoldDB" id="A0A1G7QV72"/>
<name>A0A1G7QV72_9BACT</name>
<dbReference type="InterPro" id="IPR010065">
    <property type="entry name" value="AA_ABC_transptr_permease_3TM"/>
</dbReference>
<dbReference type="RefSeq" id="WP_092155254.1">
    <property type="nucleotide sequence ID" value="NZ_FNBX01000024.1"/>
</dbReference>
<comment type="subcellular location">
    <subcellularLocation>
        <location evidence="1">Cell inner membrane</location>
        <topology evidence="1">Multi-pass membrane protein</topology>
    </subcellularLocation>
    <subcellularLocation>
        <location evidence="9">Cell membrane</location>
        <topology evidence="9">Multi-pass membrane protein</topology>
    </subcellularLocation>
</comment>
<evidence type="ECO:0000256" key="9">
    <source>
        <dbReference type="RuleBase" id="RU363032"/>
    </source>
</evidence>
<evidence type="ECO:0000313" key="11">
    <source>
        <dbReference type="EMBL" id="SDG02417.1"/>
    </source>
</evidence>
<gene>
    <name evidence="11" type="ORF">SAMN05192586_12423</name>
</gene>
<comment type="similarity">
    <text evidence="2">Belongs to the binding-protein-dependent transport system permease family. HisMQ subfamily.</text>
</comment>
<accession>A0A1G7QV72</accession>
<evidence type="ECO:0000313" key="12">
    <source>
        <dbReference type="Proteomes" id="UP000199355"/>
    </source>
</evidence>
<dbReference type="CDD" id="cd06261">
    <property type="entry name" value="TM_PBP2"/>
    <property type="match status" value="1"/>
</dbReference>
<keyword evidence="7 9" id="KW-1133">Transmembrane helix</keyword>
<keyword evidence="5 9" id="KW-0812">Transmembrane</keyword>
<evidence type="ECO:0000256" key="1">
    <source>
        <dbReference type="ARBA" id="ARBA00004429"/>
    </source>
</evidence>
<protein>
    <submittedName>
        <fullName evidence="11">Amino acid ABC transporter membrane protein 1, PAAT family</fullName>
    </submittedName>
</protein>
<dbReference type="SUPFAM" id="SSF161098">
    <property type="entry name" value="MetI-like"/>
    <property type="match status" value="1"/>
</dbReference>
<evidence type="ECO:0000256" key="6">
    <source>
        <dbReference type="ARBA" id="ARBA00022970"/>
    </source>
</evidence>